<dbReference type="Gene3D" id="3.40.50.2000">
    <property type="entry name" value="Glycogen Phosphorylase B"/>
    <property type="match status" value="2"/>
</dbReference>
<proteinExistence type="predicted"/>
<dbReference type="Proteomes" id="UP001596113">
    <property type="component" value="Unassembled WGS sequence"/>
</dbReference>
<dbReference type="CDD" id="cd03801">
    <property type="entry name" value="GT4_PimA-like"/>
    <property type="match status" value="1"/>
</dbReference>
<accession>A0ABW0I2J0</accession>
<evidence type="ECO:0000256" key="2">
    <source>
        <dbReference type="ARBA" id="ARBA00022679"/>
    </source>
</evidence>
<reference evidence="5" key="1">
    <citation type="journal article" date="2019" name="Int. J. Syst. Evol. Microbiol.">
        <title>The Global Catalogue of Microorganisms (GCM) 10K type strain sequencing project: providing services to taxonomists for standard genome sequencing and annotation.</title>
        <authorList>
            <consortium name="The Broad Institute Genomics Platform"/>
            <consortium name="The Broad Institute Genome Sequencing Center for Infectious Disease"/>
            <person name="Wu L."/>
            <person name="Ma J."/>
        </authorList>
    </citation>
    <scope>NUCLEOTIDE SEQUENCE [LARGE SCALE GENOMIC DNA]</scope>
    <source>
        <strain evidence="5">CGMCC 1.18575</strain>
    </source>
</reference>
<organism evidence="4 5">
    <name type="scientific">Cohnella soli</name>
    <dbReference type="NCBI Taxonomy" id="425005"/>
    <lineage>
        <taxon>Bacteria</taxon>
        <taxon>Bacillati</taxon>
        <taxon>Bacillota</taxon>
        <taxon>Bacilli</taxon>
        <taxon>Bacillales</taxon>
        <taxon>Paenibacillaceae</taxon>
        <taxon>Cohnella</taxon>
    </lineage>
</organism>
<evidence type="ECO:0000313" key="5">
    <source>
        <dbReference type="Proteomes" id="UP001596113"/>
    </source>
</evidence>
<sequence>MNDGNKPKLLLFSHICSPEFVTGAEKLLLLFLREMVHRFHCVLVVPQEGAISEKAKEAGARIVVLDIPLCISIYTASPTITEEIEAMKNHPSWGRLHGLLAEERPDCVLVNTSVHPLPAIAAKAMGFPVMWSLMETIMDRPGRAEAVNLVTSCSDKIIGISHATLEPILAHVPQAPTFMLPPYLIREELLPGSWAYHRLRLRKQYGWGEYNRVTGFMAATIYANKGLEQFIRAMLPIAQTDVKARFLIVGNSADDAYYRSCQKLVAQSGYGDRFLFLPFAEQIQHAFPVMDVVVVPSLVAEGFGMTALEGMLFGKGVVAFASGGLKEILAATGNEEYLVPTGDTNVLTERVYRLLSNDGLLRAVSVRNAATSQHVFGVAAFRARLNELMEQLPVASGVIRSSVWRGSGPTVFLIENGVKRPFVSELSFLQRGYLFEQVSVVPDEELAGIPLGPNILEFGAGTGKSGLRKRRRRRISKRSGRAARGKRRQRGMKRMKRSGGKHKGKAASRRKSKAQR</sequence>
<evidence type="ECO:0000313" key="4">
    <source>
        <dbReference type="EMBL" id="MFC5405502.1"/>
    </source>
</evidence>
<dbReference type="PANTHER" id="PTHR12526">
    <property type="entry name" value="GLYCOSYLTRANSFERASE"/>
    <property type="match status" value="1"/>
</dbReference>
<comment type="caution">
    <text evidence="4">The sequence shown here is derived from an EMBL/GenBank/DDBJ whole genome shotgun (WGS) entry which is preliminary data.</text>
</comment>
<evidence type="ECO:0000256" key="3">
    <source>
        <dbReference type="SAM" id="MobiDB-lite"/>
    </source>
</evidence>
<evidence type="ECO:0000256" key="1">
    <source>
        <dbReference type="ARBA" id="ARBA00022676"/>
    </source>
</evidence>
<feature type="region of interest" description="Disordered" evidence="3">
    <location>
        <begin position="460"/>
        <end position="516"/>
    </location>
</feature>
<dbReference type="EMBL" id="JBHSMI010000029">
    <property type="protein sequence ID" value="MFC5405502.1"/>
    <property type="molecule type" value="Genomic_DNA"/>
</dbReference>
<dbReference type="PANTHER" id="PTHR12526:SF510">
    <property type="entry name" value="D-INOSITOL 3-PHOSPHATE GLYCOSYLTRANSFERASE"/>
    <property type="match status" value="1"/>
</dbReference>
<feature type="compositionally biased region" description="Basic residues" evidence="3">
    <location>
        <begin position="466"/>
        <end position="516"/>
    </location>
</feature>
<keyword evidence="5" id="KW-1185">Reference proteome</keyword>
<name>A0ABW0I2J0_9BACL</name>
<protein>
    <submittedName>
        <fullName evidence="4">Glycosyltransferase</fullName>
    </submittedName>
</protein>
<keyword evidence="1" id="KW-0328">Glycosyltransferase</keyword>
<gene>
    <name evidence="4" type="ORF">ACFPOF_22395</name>
</gene>
<dbReference type="Pfam" id="PF13692">
    <property type="entry name" value="Glyco_trans_1_4"/>
    <property type="match status" value="1"/>
</dbReference>
<keyword evidence="2" id="KW-0808">Transferase</keyword>
<dbReference type="SUPFAM" id="SSF53756">
    <property type="entry name" value="UDP-Glycosyltransferase/glycogen phosphorylase"/>
    <property type="match status" value="1"/>
</dbReference>
<dbReference type="RefSeq" id="WP_378136788.1">
    <property type="nucleotide sequence ID" value="NZ_JBHSMI010000029.1"/>
</dbReference>